<dbReference type="STRING" id="948102.BKG76_23640"/>
<evidence type="ECO:0000313" key="7">
    <source>
        <dbReference type="Proteomes" id="UP000179616"/>
    </source>
</evidence>
<evidence type="ECO:0000256" key="4">
    <source>
        <dbReference type="ARBA" id="ARBA00031122"/>
    </source>
</evidence>
<comment type="caution">
    <text evidence="6">The sequence shown here is derived from an EMBL/GenBank/DDBJ whole genome shotgun (WGS) entry which is preliminary data.</text>
</comment>
<dbReference type="Gene3D" id="3.40.630.30">
    <property type="match status" value="1"/>
</dbReference>
<dbReference type="PANTHER" id="PTHR31438:SF1">
    <property type="entry name" value="LYSINE N-ACYLTRANSFERASE C17G9.06C-RELATED"/>
    <property type="match status" value="1"/>
</dbReference>
<feature type="domain" description="Acyltransferase MbtK/IucB-like conserved" evidence="5">
    <location>
        <begin position="39"/>
        <end position="81"/>
    </location>
</feature>
<evidence type="ECO:0000256" key="3">
    <source>
        <dbReference type="ARBA" id="ARBA00020586"/>
    </source>
</evidence>
<keyword evidence="6" id="KW-0808">Transferase</keyword>
<comment type="pathway">
    <text evidence="2">Siderophore biosynthesis; mycobactin biosynthesis.</text>
</comment>
<dbReference type="UniPathway" id="UPA00011"/>
<dbReference type="AlphaFoldDB" id="A0A1S1L248"/>
<dbReference type="SMART" id="SM01006">
    <property type="entry name" value="AlcB"/>
    <property type="match status" value="1"/>
</dbReference>
<evidence type="ECO:0000259" key="5">
    <source>
        <dbReference type="SMART" id="SM01006"/>
    </source>
</evidence>
<dbReference type="GeneID" id="57169817"/>
<dbReference type="RefSeq" id="WP_070940179.1">
    <property type="nucleotide sequence ID" value="NZ_MLIK01000027.1"/>
</dbReference>
<evidence type="ECO:0000256" key="2">
    <source>
        <dbReference type="ARBA" id="ARBA00005102"/>
    </source>
</evidence>
<gene>
    <name evidence="6" type="ORF">BKG76_23640</name>
</gene>
<dbReference type="Pfam" id="PF13523">
    <property type="entry name" value="Acetyltransf_8"/>
    <property type="match status" value="1"/>
</dbReference>
<dbReference type="PANTHER" id="PTHR31438">
    <property type="entry name" value="LYSINE N-ACYLTRANSFERASE C17G9.06C-RELATED"/>
    <property type="match status" value="1"/>
</dbReference>
<dbReference type="EMBL" id="MLIK01000027">
    <property type="protein sequence ID" value="OHU18184.1"/>
    <property type="molecule type" value="Genomic_DNA"/>
</dbReference>
<reference evidence="6 7" key="1">
    <citation type="submission" date="2016-10" db="EMBL/GenBank/DDBJ databases">
        <title>Evaluation of Human, Veterinary and Environmental Mycobacterium chelonae Isolates by Core Genome Phylogenomic Analysis, Targeted Gene Comparison, and Anti-microbial Susceptibility Patterns: A Tale of Mistaken Identities.</title>
        <authorList>
            <person name="Fogelson S.B."/>
            <person name="Camus A.C."/>
            <person name="Lorenz W."/>
            <person name="Vasireddy R."/>
            <person name="Vasireddy S."/>
            <person name="Smith T."/>
            <person name="Brown-Elliott B.A."/>
            <person name="Wallace R.J.Jr."/>
            <person name="Hasan N.A."/>
            <person name="Reischl U."/>
            <person name="Sanchez S."/>
        </authorList>
    </citation>
    <scope>NUCLEOTIDE SEQUENCE [LARGE SCALE GENOMIC DNA]</scope>
    <source>
        <strain evidence="6 7">1559</strain>
    </source>
</reference>
<dbReference type="InterPro" id="IPR019432">
    <property type="entry name" value="Acyltransferase_MbtK/IucB-like"/>
</dbReference>
<name>A0A1S1L248_9MYCO</name>
<sequence>MNTPTGYRIAREITDVAAEVIAAGPPPLPSFGGSRYGLRLVDPDGGDPEMLSEWFARPHLVETWEQPWSAARWHEDSSYRLAGHYSRPCILSVDGVEVGYVELYRAARDEIARIYDARPHDTGFHIATAGVEYLGRGVISGWIRLLPHAVFAADPLCRRLLGDPALGNPPIHKVFARLEWTAMGEFDIRPDRRIALYRTDRD</sequence>
<accession>A0A1S1L248</accession>
<organism evidence="6 7">
    <name type="scientific">Mycobacteroides franklinii</name>
    <dbReference type="NCBI Taxonomy" id="948102"/>
    <lineage>
        <taxon>Bacteria</taxon>
        <taxon>Bacillati</taxon>
        <taxon>Actinomycetota</taxon>
        <taxon>Actinomycetes</taxon>
        <taxon>Mycobacteriales</taxon>
        <taxon>Mycobacteriaceae</taxon>
        <taxon>Mycobacteroides</taxon>
    </lineage>
</organism>
<protein>
    <recommendedName>
        <fullName evidence="3">Lysine N-acyltransferase MbtK</fullName>
    </recommendedName>
    <alternativeName>
        <fullName evidence="4">Mycobactin synthase protein K</fullName>
    </alternativeName>
</protein>
<comment type="function">
    <text evidence="1">Acyltransferase required for the direct transfer of medium- to long-chain fatty acyl moieties from a carrier protein (MbtL) on to the epsilon-amino group of lysine residue in the mycobactin core.</text>
</comment>
<proteinExistence type="predicted"/>
<dbReference type="Proteomes" id="UP000179616">
    <property type="component" value="Unassembled WGS sequence"/>
</dbReference>
<dbReference type="GO" id="GO:0019290">
    <property type="term" value="P:siderophore biosynthetic process"/>
    <property type="evidence" value="ECO:0007669"/>
    <property type="project" value="InterPro"/>
</dbReference>
<evidence type="ECO:0000313" key="6">
    <source>
        <dbReference type="EMBL" id="OHU18184.1"/>
    </source>
</evidence>
<dbReference type="InterPro" id="IPR016181">
    <property type="entry name" value="Acyl_CoA_acyltransferase"/>
</dbReference>
<dbReference type="OrthoDB" id="9087497at2"/>
<evidence type="ECO:0000256" key="1">
    <source>
        <dbReference type="ARBA" id="ARBA00003818"/>
    </source>
</evidence>
<dbReference type="GO" id="GO:0016410">
    <property type="term" value="F:N-acyltransferase activity"/>
    <property type="evidence" value="ECO:0007669"/>
    <property type="project" value="TreeGrafter"/>
</dbReference>
<dbReference type="SUPFAM" id="SSF55729">
    <property type="entry name" value="Acyl-CoA N-acyltransferases (Nat)"/>
    <property type="match status" value="1"/>
</dbReference>